<keyword evidence="3" id="KW-1185">Reference proteome</keyword>
<evidence type="ECO:0000313" key="3">
    <source>
        <dbReference type="Proteomes" id="UP001165498"/>
    </source>
</evidence>
<dbReference type="Gene3D" id="1.10.20.60">
    <property type="entry name" value="Glu-tRNAGln amidotransferase C subunit, N-terminal domain"/>
    <property type="match status" value="1"/>
</dbReference>
<organism evidence="2 3">
    <name type="scientific">Tahibacter harae</name>
    <dbReference type="NCBI Taxonomy" id="2963937"/>
    <lineage>
        <taxon>Bacteria</taxon>
        <taxon>Pseudomonadati</taxon>
        <taxon>Pseudomonadota</taxon>
        <taxon>Gammaproteobacteria</taxon>
        <taxon>Lysobacterales</taxon>
        <taxon>Rhodanobacteraceae</taxon>
        <taxon>Tahibacter</taxon>
    </lineage>
</organism>
<gene>
    <name evidence="1 2" type="primary">gatC</name>
    <name evidence="2" type="ORF">NM961_13530</name>
</gene>
<reference evidence="2" key="1">
    <citation type="submission" date="2022-07" db="EMBL/GenBank/DDBJ databases">
        <title>Tahibacter sp., a new gammaproteobacterium isolated from the silt sample collected at pig farm.</title>
        <authorList>
            <person name="Chen H."/>
        </authorList>
    </citation>
    <scope>NUCLEOTIDE SEQUENCE</scope>
    <source>
        <strain evidence="2">P2K</strain>
    </source>
</reference>
<keyword evidence="1" id="KW-0648">Protein biosynthesis</keyword>
<comment type="caution">
    <text evidence="2">The sequence shown here is derived from an EMBL/GenBank/DDBJ whole genome shotgun (WGS) entry which is preliminary data.</text>
</comment>
<comment type="similarity">
    <text evidence="1">Belongs to the GatC family.</text>
</comment>
<evidence type="ECO:0000313" key="2">
    <source>
        <dbReference type="EMBL" id="MCQ4165736.1"/>
    </source>
</evidence>
<dbReference type="EMBL" id="JANFQO010000011">
    <property type="protein sequence ID" value="MCQ4165736.1"/>
    <property type="molecule type" value="Genomic_DNA"/>
</dbReference>
<dbReference type="InterPro" id="IPR036113">
    <property type="entry name" value="Asp/Glu-ADT_sf_sub_c"/>
</dbReference>
<name>A0ABT1QTX5_9GAMM</name>
<dbReference type="SUPFAM" id="SSF141000">
    <property type="entry name" value="Glu-tRNAGln amidotransferase C subunit"/>
    <property type="match status" value="1"/>
</dbReference>
<dbReference type="Proteomes" id="UP001165498">
    <property type="component" value="Unassembled WGS sequence"/>
</dbReference>
<dbReference type="NCBIfam" id="TIGR00135">
    <property type="entry name" value="gatC"/>
    <property type="match status" value="1"/>
</dbReference>
<keyword evidence="1" id="KW-0067">ATP-binding</keyword>
<dbReference type="EC" id="6.3.5.-" evidence="1"/>
<dbReference type="HAMAP" id="MF_00122">
    <property type="entry name" value="GatC"/>
    <property type="match status" value="1"/>
</dbReference>
<comment type="catalytic activity">
    <reaction evidence="1">
        <text>L-glutamyl-tRNA(Gln) + L-glutamine + ATP + H2O = L-glutaminyl-tRNA(Gln) + L-glutamate + ADP + phosphate + H(+)</text>
        <dbReference type="Rhea" id="RHEA:17521"/>
        <dbReference type="Rhea" id="RHEA-COMP:9681"/>
        <dbReference type="Rhea" id="RHEA-COMP:9684"/>
        <dbReference type="ChEBI" id="CHEBI:15377"/>
        <dbReference type="ChEBI" id="CHEBI:15378"/>
        <dbReference type="ChEBI" id="CHEBI:29985"/>
        <dbReference type="ChEBI" id="CHEBI:30616"/>
        <dbReference type="ChEBI" id="CHEBI:43474"/>
        <dbReference type="ChEBI" id="CHEBI:58359"/>
        <dbReference type="ChEBI" id="CHEBI:78520"/>
        <dbReference type="ChEBI" id="CHEBI:78521"/>
        <dbReference type="ChEBI" id="CHEBI:456216"/>
    </reaction>
</comment>
<sequence length="95" mass="10335">MSIDSATVRHIARLARLAVAETELESVRSDLARVLHLFDDLAAANVDNLNPLAHPHDQVLGLRDDVADQPDRSEELLALAPAAQGGYYLVPKVIE</sequence>
<accession>A0ABT1QTX5</accession>
<protein>
    <recommendedName>
        <fullName evidence="1">Aspartyl/glutamyl-tRNA(Asn/Gln) amidotransferase subunit C</fullName>
        <shortName evidence="1">Asp/Glu-ADT subunit C</shortName>
        <ecNumber evidence="1">6.3.5.-</ecNumber>
    </recommendedName>
</protein>
<dbReference type="PANTHER" id="PTHR15004:SF0">
    <property type="entry name" value="GLUTAMYL-TRNA(GLN) AMIDOTRANSFERASE SUBUNIT C, MITOCHONDRIAL"/>
    <property type="match status" value="1"/>
</dbReference>
<dbReference type="RefSeq" id="WP_255914925.1">
    <property type="nucleotide sequence ID" value="NZ_JANFQO010000011.1"/>
</dbReference>
<dbReference type="Pfam" id="PF02686">
    <property type="entry name" value="GatC"/>
    <property type="match status" value="1"/>
</dbReference>
<dbReference type="InterPro" id="IPR003837">
    <property type="entry name" value="GatC"/>
</dbReference>
<keyword evidence="1" id="KW-0547">Nucleotide-binding</keyword>
<proteinExistence type="inferred from homology"/>
<keyword evidence="1" id="KW-0436">Ligase</keyword>
<comment type="catalytic activity">
    <reaction evidence="1">
        <text>L-aspartyl-tRNA(Asn) + L-glutamine + ATP + H2O = L-asparaginyl-tRNA(Asn) + L-glutamate + ADP + phosphate + 2 H(+)</text>
        <dbReference type="Rhea" id="RHEA:14513"/>
        <dbReference type="Rhea" id="RHEA-COMP:9674"/>
        <dbReference type="Rhea" id="RHEA-COMP:9677"/>
        <dbReference type="ChEBI" id="CHEBI:15377"/>
        <dbReference type="ChEBI" id="CHEBI:15378"/>
        <dbReference type="ChEBI" id="CHEBI:29985"/>
        <dbReference type="ChEBI" id="CHEBI:30616"/>
        <dbReference type="ChEBI" id="CHEBI:43474"/>
        <dbReference type="ChEBI" id="CHEBI:58359"/>
        <dbReference type="ChEBI" id="CHEBI:78515"/>
        <dbReference type="ChEBI" id="CHEBI:78516"/>
        <dbReference type="ChEBI" id="CHEBI:456216"/>
    </reaction>
</comment>
<evidence type="ECO:0000256" key="1">
    <source>
        <dbReference type="HAMAP-Rule" id="MF_00122"/>
    </source>
</evidence>
<dbReference type="PANTHER" id="PTHR15004">
    <property type="entry name" value="GLUTAMYL-TRNA(GLN) AMIDOTRANSFERASE SUBUNIT C, MITOCHONDRIAL"/>
    <property type="match status" value="1"/>
</dbReference>
<comment type="subunit">
    <text evidence="1">Heterotrimer of A, B and C subunits.</text>
</comment>
<comment type="function">
    <text evidence="1">Allows the formation of correctly charged Asn-tRNA(Asn) or Gln-tRNA(Gln) through the transamidation of misacylated Asp-tRNA(Asn) or Glu-tRNA(Gln) in organisms which lack either or both of asparaginyl-tRNA or glutaminyl-tRNA synthetases. The reaction takes place in the presence of glutamine and ATP through an activated phospho-Asp-tRNA(Asn) or phospho-Glu-tRNA(Gln).</text>
</comment>